<protein>
    <submittedName>
        <fullName evidence="1">Uncharacterized protein</fullName>
    </submittedName>
</protein>
<dbReference type="EMBL" id="CM047737">
    <property type="protein sequence ID" value="KAJ0048467.1"/>
    <property type="molecule type" value="Genomic_DNA"/>
</dbReference>
<evidence type="ECO:0000313" key="2">
    <source>
        <dbReference type="Proteomes" id="UP001163603"/>
    </source>
</evidence>
<proteinExistence type="predicted"/>
<comment type="caution">
    <text evidence="1">The sequence shown here is derived from an EMBL/GenBank/DDBJ whole genome shotgun (WGS) entry which is preliminary data.</text>
</comment>
<sequence>MMVVVVVVMVDLVVCSVTGLSFWLSGGPGGGGGVLGGGGGGQFEVVSHGKNEFFMQRILGTQNDGGTVKCEYQYQF</sequence>
<keyword evidence="2" id="KW-1185">Reference proteome</keyword>
<gene>
    <name evidence="1" type="ORF">Pint_15571</name>
</gene>
<organism evidence="1 2">
    <name type="scientific">Pistacia integerrima</name>
    <dbReference type="NCBI Taxonomy" id="434235"/>
    <lineage>
        <taxon>Eukaryota</taxon>
        <taxon>Viridiplantae</taxon>
        <taxon>Streptophyta</taxon>
        <taxon>Embryophyta</taxon>
        <taxon>Tracheophyta</taxon>
        <taxon>Spermatophyta</taxon>
        <taxon>Magnoliopsida</taxon>
        <taxon>eudicotyledons</taxon>
        <taxon>Gunneridae</taxon>
        <taxon>Pentapetalae</taxon>
        <taxon>rosids</taxon>
        <taxon>malvids</taxon>
        <taxon>Sapindales</taxon>
        <taxon>Anacardiaceae</taxon>
        <taxon>Pistacia</taxon>
    </lineage>
</organism>
<accession>A0ACC0ZCZ0</accession>
<name>A0ACC0ZCZ0_9ROSI</name>
<dbReference type="Proteomes" id="UP001163603">
    <property type="component" value="Chromosome 2"/>
</dbReference>
<reference evidence="2" key="1">
    <citation type="journal article" date="2023" name="G3 (Bethesda)">
        <title>Genome assembly and association tests identify interacting loci associated with vigor, precocity, and sex in interspecific pistachio rootstocks.</title>
        <authorList>
            <person name="Palmer W."/>
            <person name="Jacygrad E."/>
            <person name="Sagayaradj S."/>
            <person name="Cavanaugh K."/>
            <person name="Han R."/>
            <person name="Bertier L."/>
            <person name="Beede B."/>
            <person name="Kafkas S."/>
            <person name="Golino D."/>
            <person name="Preece J."/>
            <person name="Michelmore R."/>
        </authorList>
    </citation>
    <scope>NUCLEOTIDE SEQUENCE [LARGE SCALE GENOMIC DNA]</scope>
</reference>
<evidence type="ECO:0000313" key="1">
    <source>
        <dbReference type="EMBL" id="KAJ0048467.1"/>
    </source>
</evidence>